<evidence type="ECO:0000313" key="4">
    <source>
        <dbReference type="WBParaSite" id="TREG1_44590.2"/>
    </source>
</evidence>
<feature type="coiled-coil region" evidence="1">
    <location>
        <begin position="269"/>
        <end position="362"/>
    </location>
</feature>
<feature type="region of interest" description="Disordered" evidence="2">
    <location>
        <begin position="782"/>
        <end position="833"/>
    </location>
</feature>
<sequence>MYTTIDFLPVVKTCTIQPPRKSQKPCSFHRSGKSFYSPFLEERIKVYEAEIKKKDELIQKLSSMDIGEVEHVKECDNHKKVDESNEQHQTLIRREELAALRSKVEQLCEKTLSQDVEIKAKSTLLTKAESDLFKLTQKQNELLAENEKLHKQLVDSKTDMNKSSTEYEMCNKKLNELKQLLKNEQVKTDELKKRLTKQLEEKENADYKLVETEKRLENFITKMIHIFDTFFQNKEHLNITEWNDERKLEDLITKAKDVVNENLKNKGYIQDLMDRLQKREAENAEQQRNANRLGELLTKNVYCEKENKGLTQELEYIRQNEKMLEDRCRVLSRELIDSQIHIRELEKQLAESTQKAERHNWINQNRFDEENALFRNSLASMLSYNNYQCSPTELSIKESIRKLMSDFQEQKDLCSRLEVRLSDTQVRLDNSQTRKYDVDRALERTERECLELREQIRRLETDLTNSDLVKQEQRSEKLKIFSYLCQLAAKVRIDEKVASAMRFDELQEVLATRIGQIVTGEYAMLSDVQANADRVNGLNRKVKRLQDKLASREIQLGLWKEKAGKLEDQLSGMNETEMKAQANKIAAEKSAVNARRSELEASRLKDELTRLRADLLDFSDAKINLIKYEEKIAELTKSNNDLECIRQSQANKIAELTEKLEIQTTDEGDARIRLEEECKHLRSELQSMRKTLEQLQRSERELLEFRALVGRLLGLDVELLTIPNYDIISRLENIITHHQFVKDNSMTCMHDMHSPSRKSRPLTKDTGSYRCMTAEYMAGPHTAKTRSKQAWVNTSEDSSRNFNWSSCAVRDSSDKRGEKSCLPEGVKHDPRKY</sequence>
<dbReference type="Proteomes" id="UP000050795">
    <property type="component" value="Unassembled WGS sequence"/>
</dbReference>
<evidence type="ECO:0008006" key="5">
    <source>
        <dbReference type="Google" id="ProtNLM"/>
    </source>
</evidence>
<protein>
    <recommendedName>
        <fullName evidence="5">Coiled-coil domain-containing protein 170</fullName>
    </recommendedName>
</protein>
<dbReference type="PANTHER" id="PTHR18863:SF6">
    <property type="entry name" value="COILED-COIL DOMAIN-CONTAINING PROTEIN 170"/>
    <property type="match status" value="1"/>
</dbReference>
<evidence type="ECO:0000256" key="2">
    <source>
        <dbReference type="SAM" id="MobiDB-lite"/>
    </source>
</evidence>
<evidence type="ECO:0000256" key="1">
    <source>
        <dbReference type="SAM" id="Coils"/>
    </source>
</evidence>
<reference evidence="3" key="1">
    <citation type="submission" date="2022-06" db="EMBL/GenBank/DDBJ databases">
        <authorList>
            <person name="Berger JAMES D."/>
            <person name="Berger JAMES D."/>
        </authorList>
    </citation>
    <scope>NUCLEOTIDE SEQUENCE [LARGE SCALE GENOMIC DNA]</scope>
</reference>
<proteinExistence type="predicted"/>
<keyword evidence="3" id="KW-1185">Reference proteome</keyword>
<reference evidence="4" key="2">
    <citation type="submission" date="2023-11" db="UniProtKB">
        <authorList>
            <consortium name="WormBaseParasite"/>
        </authorList>
    </citation>
    <scope>IDENTIFICATION</scope>
</reference>
<dbReference type="InterPro" id="IPR039139">
    <property type="entry name" value="CCDC170-like"/>
</dbReference>
<feature type="compositionally biased region" description="Basic and acidic residues" evidence="2">
    <location>
        <begin position="811"/>
        <end position="833"/>
    </location>
</feature>
<feature type="compositionally biased region" description="Polar residues" evidence="2">
    <location>
        <begin position="788"/>
        <end position="806"/>
    </location>
</feature>
<feature type="coiled-coil region" evidence="1">
    <location>
        <begin position="594"/>
        <end position="708"/>
    </location>
</feature>
<dbReference type="PANTHER" id="PTHR18863">
    <property type="entry name" value="TSEC-2-RELATED"/>
    <property type="match status" value="1"/>
</dbReference>
<dbReference type="WBParaSite" id="TREG1_44590.2">
    <property type="protein sequence ID" value="TREG1_44590.2"/>
    <property type="gene ID" value="TREG1_44590"/>
</dbReference>
<evidence type="ECO:0000313" key="3">
    <source>
        <dbReference type="Proteomes" id="UP000050795"/>
    </source>
</evidence>
<feature type="coiled-coil region" evidence="1">
    <location>
        <begin position="528"/>
        <end position="555"/>
    </location>
</feature>
<keyword evidence="1" id="KW-0175">Coiled coil</keyword>
<organism evidence="3 4">
    <name type="scientific">Trichobilharzia regenti</name>
    <name type="common">Nasal bird schistosome</name>
    <dbReference type="NCBI Taxonomy" id="157069"/>
    <lineage>
        <taxon>Eukaryota</taxon>
        <taxon>Metazoa</taxon>
        <taxon>Spiralia</taxon>
        <taxon>Lophotrochozoa</taxon>
        <taxon>Platyhelminthes</taxon>
        <taxon>Trematoda</taxon>
        <taxon>Digenea</taxon>
        <taxon>Strigeidida</taxon>
        <taxon>Schistosomatoidea</taxon>
        <taxon>Schistosomatidae</taxon>
        <taxon>Trichobilharzia</taxon>
    </lineage>
</organism>
<name>A0AA85JW75_TRIRE</name>
<feature type="coiled-coil region" evidence="1">
    <location>
        <begin position="125"/>
        <end position="201"/>
    </location>
</feature>
<accession>A0AA85JW75</accession>
<dbReference type="AlphaFoldDB" id="A0AA85JW75"/>